<evidence type="ECO:0000256" key="1">
    <source>
        <dbReference type="SAM" id="MobiDB-lite"/>
    </source>
</evidence>
<dbReference type="EMBL" id="MTBP01000001">
    <property type="protein sequence ID" value="POM26741.1"/>
    <property type="molecule type" value="Genomic_DNA"/>
</dbReference>
<name>A0A2P4UNW6_9ACTN</name>
<gene>
    <name evidence="2" type="ORF">BTM25_11470</name>
</gene>
<reference evidence="2 3" key="1">
    <citation type="journal article" date="2017" name="Chemistry">
        <title>Isolation, Biosynthesis and Chemical Modifications of Rubterolones A-F: Rare Tropolone Alkaloids from Actinomadura sp. 5-2.</title>
        <authorList>
            <person name="Guo H."/>
            <person name="Benndorf R."/>
            <person name="Leichnitz D."/>
            <person name="Klassen J.L."/>
            <person name="Vollmers J."/>
            <person name="Gorls H."/>
            <person name="Steinacker M."/>
            <person name="Weigel C."/>
            <person name="Dahse H.M."/>
            <person name="Kaster A.K."/>
            <person name="de Beer Z.W."/>
            <person name="Poulsen M."/>
            <person name="Beemelmanns C."/>
        </authorList>
    </citation>
    <scope>NUCLEOTIDE SEQUENCE [LARGE SCALE GENOMIC DNA]</scope>
    <source>
        <strain evidence="2 3">5-2</strain>
    </source>
</reference>
<proteinExistence type="predicted"/>
<evidence type="ECO:0000313" key="2">
    <source>
        <dbReference type="EMBL" id="POM26741.1"/>
    </source>
</evidence>
<protein>
    <recommendedName>
        <fullName evidence="4">PE domain-containing protein</fullName>
    </recommendedName>
</protein>
<dbReference type="Proteomes" id="UP000242367">
    <property type="component" value="Unassembled WGS sequence"/>
</dbReference>
<comment type="caution">
    <text evidence="2">The sequence shown here is derived from an EMBL/GenBank/DDBJ whole genome shotgun (WGS) entry which is preliminary data.</text>
</comment>
<accession>A0A2P4UNW6</accession>
<feature type="region of interest" description="Disordered" evidence="1">
    <location>
        <begin position="1"/>
        <end position="24"/>
    </location>
</feature>
<organism evidence="2 3">
    <name type="scientific">Actinomadura rubteroloni</name>
    <dbReference type="NCBI Taxonomy" id="1926885"/>
    <lineage>
        <taxon>Bacteria</taxon>
        <taxon>Bacillati</taxon>
        <taxon>Actinomycetota</taxon>
        <taxon>Actinomycetes</taxon>
        <taxon>Streptosporangiales</taxon>
        <taxon>Thermomonosporaceae</taxon>
        <taxon>Actinomadura</taxon>
    </lineage>
</organism>
<dbReference type="RefSeq" id="WP_103561662.1">
    <property type="nucleotide sequence ID" value="NZ_MTBP01000001.1"/>
</dbReference>
<evidence type="ECO:0000313" key="3">
    <source>
        <dbReference type="Proteomes" id="UP000242367"/>
    </source>
</evidence>
<dbReference type="AlphaFoldDB" id="A0A2P4UNW6"/>
<sequence length="109" mass="11777">MGMPGYEVNPEQIRTSGGGISSSTQQLKADWAAFQAELAGFGEPWGTDDIGSLIGGCYQAVYEVAVEAYDDNLEDMAEHGEILTVFADNHAKAEEHNVTEINRVRDVLG</sequence>
<evidence type="ECO:0008006" key="4">
    <source>
        <dbReference type="Google" id="ProtNLM"/>
    </source>
</evidence>
<keyword evidence="3" id="KW-1185">Reference proteome</keyword>